<dbReference type="InterPro" id="IPR049560">
    <property type="entry name" value="MeTrfase_RsmB-F_NOP2_cat"/>
</dbReference>
<keyword evidence="1 5" id="KW-0489">Methyltransferase</keyword>
<dbReference type="EMBL" id="CP025570">
    <property type="protein sequence ID" value="AZZ39457.1"/>
    <property type="molecule type" value="Genomic_DNA"/>
</dbReference>
<dbReference type="InterPro" id="IPR006027">
    <property type="entry name" value="NusB_RsmB_TIM44"/>
</dbReference>
<feature type="active site" description="Nucleophile" evidence="5">
    <location>
        <position position="392"/>
    </location>
</feature>
<evidence type="ECO:0000313" key="8">
    <source>
        <dbReference type="Proteomes" id="UP000285875"/>
    </source>
</evidence>
<sequence>MPHPQRRRSSRPADPARRAAFRALMAVESEGAYANLALSLALSRARLSPRDAAFATVLVDGTARGQGTWDAVLTAASGHSPSSWQPAVRVVLRMACQQILATRVPQRAAVDTSVVLARHEIGERVTGLVNAVARKIGRHDLDGWTEELSTGDELADLALRTCHPRWIAAEFAQRLGTEEAGQALEADNLAPVPTLVVRPGLAEVGELVDAGATACLYSPYGATRPGNPAEVPAVQQGRAGVQDEGSQLVALALARTAQLAGTPGPWLDLCAGPGGKAALLAGLAAVDGRALVAAELHPHRARMVDEALAPIPGDHQVVTADGRRPPWLPGSFAAVMADVPCSGLGSLRRRPESRWRRTSSEIDHLQTLQKELLAAAVCSARPGGGVVGYVTCSPSVTETLDVVGWALETLDVELLDAPAALPEVTGAATGPQLRCVQLWPHRHGCDAMFCALLRRR</sequence>
<evidence type="ECO:0000256" key="3">
    <source>
        <dbReference type="ARBA" id="ARBA00022691"/>
    </source>
</evidence>
<dbReference type="PANTHER" id="PTHR22807:SF53">
    <property type="entry name" value="RIBOSOMAL RNA SMALL SUBUNIT METHYLTRANSFERASE B-RELATED"/>
    <property type="match status" value="1"/>
</dbReference>
<proteinExistence type="inferred from homology"/>
<keyword evidence="2 5" id="KW-0808">Transferase</keyword>
<dbReference type="Pfam" id="PF01029">
    <property type="entry name" value="NusB"/>
    <property type="match status" value="1"/>
</dbReference>
<evidence type="ECO:0000259" key="6">
    <source>
        <dbReference type="PROSITE" id="PS51686"/>
    </source>
</evidence>
<keyword evidence="3 5" id="KW-0949">S-adenosyl-L-methionine</keyword>
<dbReference type="Gene3D" id="1.10.940.10">
    <property type="entry name" value="NusB-like"/>
    <property type="match status" value="1"/>
</dbReference>
<evidence type="ECO:0000313" key="7">
    <source>
        <dbReference type="EMBL" id="AZZ39457.1"/>
    </source>
</evidence>
<evidence type="ECO:0000256" key="1">
    <source>
        <dbReference type="ARBA" id="ARBA00022603"/>
    </source>
</evidence>
<dbReference type="SUPFAM" id="SSF53335">
    <property type="entry name" value="S-adenosyl-L-methionine-dependent methyltransferases"/>
    <property type="match status" value="1"/>
</dbReference>
<dbReference type="PANTHER" id="PTHR22807">
    <property type="entry name" value="NOP2 YEAST -RELATED NOL1/NOP2/FMU SUN DOMAIN-CONTAINING"/>
    <property type="match status" value="1"/>
</dbReference>
<dbReference type="AlphaFoldDB" id="A0A3Q9UKS3"/>
<organism evidence="7 8">
    <name type="scientific">Acidipropionibacterium jensenii</name>
    <dbReference type="NCBI Taxonomy" id="1749"/>
    <lineage>
        <taxon>Bacteria</taxon>
        <taxon>Bacillati</taxon>
        <taxon>Actinomycetota</taxon>
        <taxon>Actinomycetes</taxon>
        <taxon>Propionibacteriales</taxon>
        <taxon>Propionibacteriaceae</taxon>
        <taxon>Acidipropionibacterium</taxon>
    </lineage>
</organism>
<feature type="binding site" evidence="5">
    <location>
        <position position="321"/>
    </location>
    <ligand>
        <name>S-adenosyl-L-methionine</name>
        <dbReference type="ChEBI" id="CHEBI:59789"/>
    </ligand>
</feature>
<dbReference type="InterPro" id="IPR023267">
    <property type="entry name" value="RCMT"/>
</dbReference>
<evidence type="ECO:0000256" key="4">
    <source>
        <dbReference type="ARBA" id="ARBA00022884"/>
    </source>
</evidence>
<evidence type="ECO:0000256" key="5">
    <source>
        <dbReference type="PROSITE-ProRule" id="PRU01023"/>
    </source>
</evidence>
<gene>
    <name evidence="7" type="ORF">C0Z10_06500</name>
</gene>
<reference evidence="8" key="1">
    <citation type="submission" date="2017-12" db="EMBL/GenBank/DDBJ databases">
        <title>Whole genome sequencing of Acidipropionibacterium jensenii strains JS279 and JS280.</title>
        <authorList>
            <person name="Deptula P."/>
            <person name="Laine P."/>
            <person name="Smolander O.-P."/>
            <person name="Paulin L."/>
            <person name="Auvinen P."/>
            <person name="Varmanen P."/>
        </authorList>
    </citation>
    <scope>NUCLEOTIDE SEQUENCE [LARGE SCALE GENOMIC DNA]</scope>
    <source>
        <strain evidence="8">JS280</strain>
    </source>
</reference>
<dbReference type="Pfam" id="PF01189">
    <property type="entry name" value="Methyltr_RsmB-F"/>
    <property type="match status" value="1"/>
</dbReference>
<keyword evidence="4 5" id="KW-0694">RNA-binding</keyword>
<dbReference type="InterPro" id="IPR029063">
    <property type="entry name" value="SAM-dependent_MTases_sf"/>
</dbReference>
<accession>A0A3Q9UKS3</accession>
<dbReference type="Proteomes" id="UP000285875">
    <property type="component" value="Chromosome"/>
</dbReference>
<protein>
    <submittedName>
        <fullName evidence="7">rRNA cytosine-C5-methylase</fullName>
    </submittedName>
</protein>
<dbReference type="GO" id="GO:0006355">
    <property type="term" value="P:regulation of DNA-templated transcription"/>
    <property type="evidence" value="ECO:0007669"/>
    <property type="project" value="InterPro"/>
</dbReference>
<dbReference type="PROSITE" id="PS51686">
    <property type="entry name" value="SAM_MT_RSMB_NOP"/>
    <property type="match status" value="1"/>
</dbReference>
<dbReference type="GO" id="GO:0001510">
    <property type="term" value="P:RNA methylation"/>
    <property type="evidence" value="ECO:0007669"/>
    <property type="project" value="InterPro"/>
</dbReference>
<dbReference type="PRINTS" id="PR02008">
    <property type="entry name" value="RCMTFAMILY"/>
</dbReference>
<dbReference type="SUPFAM" id="SSF48013">
    <property type="entry name" value="NusB-like"/>
    <property type="match status" value="1"/>
</dbReference>
<feature type="binding site" evidence="5">
    <location>
        <begin position="270"/>
        <end position="276"/>
    </location>
    <ligand>
        <name>S-adenosyl-L-methionine</name>
        <dbReference type="ChEBI" id="CHEBI:59789"/>
    </ligand>
</feature>
<dbReference type="InterPro" id="IPR035926">
    <property type="entry name" value="NusB-like_sf"/>
</dbReference>
<dbReference type="Gene3D" id="3.40.50.150">
    <property type="entry name" value="Vaccinia Virus protein VP39"/>
    <property type="match status" value="1"/>
</dbReference>
<name>A0A3Q9UKS3_9ACTN</name>
<comment type="similarity">
    <text evidence="5">Belongs to the class I-like SAM-binding methyltransferase superfamily. RsmB/NOP family.</text>
</comment>
<dbReference type="InterPro" id="IPR001678">
    <property type="entry name" value="MeTrfase_RsmB-F_NOP2_dom"/>
</dbReference>
<evidence type="ECO:0000256" key="2">
    <source>
        <dbReference type="ARBA" id="ARBA00022679"/>
    </source>
</evidence>
<feature type="domain" description="SAM-dependent MTase RsmB/NOP-type" evidence="6">
    <location>
        <begin position="156"/>
        <end position="456"/>
    </location>
</feature>
<dbReference type="RefSeq" id="WP_097798847.1">
    <property type="nucleotide sequence ID" value="NZ_CP025570.1"/>
</dbReference>
<feature type="binding site" evidence="5">
    <location>
        <position position="338"/>
    </location>
    <ligand>
        <name>S-adenosyl-L-methionine</name>
        <dbReference type="ChEBI" id="CHEBI:59789"/>
    </ligand>
</feature>
<dbReference type="GO" id="GO:0008173">
    <property type="term" value="F:RNA methyltransferase activity"/>
    <property type="evidence" value="ECO:0007669"/>
    <property type="project" value="InterPro"/>
</dbReference>
<dbReference type="GO" id="GO:0003723">
    <property type="term" value="F:RNA binding"/>
    <property type="evidence" value="ECO:0007669"/>
    <property type="project" value="UniProtKB-UniRule"/>
</dbReference>
<feature type="binding site" evidence="5">
    <location>
        <position position="295"/>
    </location>
    <ligand>
        <name>S-adenosyl-L-methionine</name>
        <dbReference type="ChEBI" id="CHEBI:59789"/>
    </ligand>
</feature>
<dbReference type="KEGG" id="aji:C0Z10_06500"/>